<keyword evidence="2" id="KW-1185">Reference proteome</keyword>
<evidence type="ECO:0000313" key="1">
    <source>
        <dbReference type="EMBL" id="KAJ8643576.1"/>
    </source>
</evidence>
<name>A0ACC2MD52_PERAE</name>
<protein>
    <submittedName>
        <fullName evidence="1">Uncharacterized protein</fullName>
    </submittedName>
</protein>
<evidence type="ECO:0000313" key="2">
    <source>
        <dbReference type="Proteomes" id="UP001234297"/>
    </source>
</evidence>
<gene>
    <name evidence="1" type="ORF">MRB53_005324</name>
</gene>
<dbReference type="EMBL" id="CM056810">
    <property type="protein sequence ID" value="KAJ8643576.1"/>
    <property type="molecule type" value="Genomic_DNA"/>
</dbReference>
<organism evidence="1 2">
    <name type="scientific">Persea americana</name>
    <name type="common">Avocado</name>
    <dbReference type="NCBI Taxonomy" id="3435"/>
    <lineage>
        <taxon>Eukaryota</taxon>
        <taxon>Viridiplantae</taxon>
        <taxon>Streptophyta</taxon>
        <taxon>Embryophyta</taxon>
        <taxon>Tracheophyta</taxon>
        <taxon>Spermatophyta</taxon>
        <taxon>Magnoliopsida</taxon>
        <taxon>Magnoliidae</taxon>
        <taxon>Laurales</taxon>
        <taxon>Lauraceae</taxon>
        <taxon>Persea</taxon>
    </lineage>
</organism>
<proteinExistence type="predicted"/>
<sequence length="346" mass="40034">MKTPHRSHPLVNLPWDFITSQTTASSFLQFVSRKYHKELWFGLPITLSSHRTETDYSKVQFELRLQDNGDSVLYLVALTGEFTYTPYWSIETEGLGSHLVFSESGYIYLIETNKTSIRLTPGDAVSIQDFYHRAILDFDGVIRQYVYPRTHKSNASWAQEWSLVWDEPPNACLAVRTTLGSGTCRFNSYCILDEEQRTSCRCPDGYSYLDPSNTFGGCKQDFVLQSCELGGSVEAPQFELKEMRNIDWPLNGYEEYFPINEDQCRQECLVDCFCAVAIFNYDRRWKKKMPVSNGKMDYSVSRKTLIKGPRANFSLPNCSSYKLLQRERLDGSDSHWISAIWRIWDS</sequence>
<accession>A0ACC2MD52</accession>
<comment type="caution">
    <text evidence="1">The sequence shown here is derived from an EMBL/GenBank/DDBJ whole genome shotgun (WGS) entry which is preliminary data.</text>
</comment>
<reference evidence="1 2" key="1">
    <citation type="journal article" date="2022" name="Hortic Res">
        <title>A haplotype resolved chromosomal level avocado genome allows analysis of novel avocado genes.</title>
        <authorList>
            <person name="Nath O."/>
            <person name="Fletcher S.J."/>
            <person name="Hayward A."/>
            <person name="Shaw L.M."/>
            <person name="Masouleh A.K."/>
            <person name="Furtado A."/>
            <person name="Henry R.J."/>
            <person name="Mitter N."/>
        </authorList>
    </citation>
    <scope>NUCLEOTIDE SEQUENCE [LARGE SCALE GENOMIC DNA]</scope>
    <source>
        <strain evidence="2">cv. Hass</strain>
    </source>
</reference>
<dbReference type="Proteomes" id="UP001234297">
    <property type="component" value="Chromosome 2"/>
</dbReference>